<comment type="caution">
    <text evidence="3">The sequence shown here is derived from an EMBL/GenBank/DDBJ whole genome shotgun (WGS) entry which is preliminary data.</text>
</comment>
<organism evidence="3 4">
    <name type="scientific">Paenibacillus radicis</name>
    <name type="common">ex Gao et al. 2016</name>
    <dbReference type="NCBI Taxonomy" id="1737354"/>
    <lineage>
        <taxon>Bacteria</taxon>
        <taxon>Bacillati</taxon>
        <taxon>Bacillota</taxon>
        <taxon>Bacilli</taxon>
        <taxon>Bacillales</taxon>
        <taxon>Paenibacillaceae</taxon>
        <taxon>Paenibacillus</taxon>
    </lineage>
</organism>
<dbReference type="InterPro" id="IPR000551">
    <property type="entry name" value="MerR-type_HTH_dom"/>
</dbReference>
<dbReference type="PANTHER" id="PTHR30204">
    <property type="entry name" value="REDOX-CYCLING DRUG-SENSING TRANSCRIPTIONAL ACTIVATOR SOXR"/>
    <property type="match status" value="1"/>
</dbReference>
<evidence type="ECO:0000259" key="2">
    <source>
        <dbReference type="PROSITE" id="PS50937"/>
    </source>
</evidence>
<dbReference type="RefSeq" id="WP_188890931.1">
    <property type="nucleotide sequence ID" value="NZ_BMHY01000008.1"/>
</dbReference>
<dbReference type="InterPro" id="IPR009061">
    <property type="entry name" value="DNA-bd_dom_put_sf"/>
</dbReference>
<evidence type="ECO:0000256" key="1">
    <source>
        <dbReference type="ARBA" id="ARBA00023125"/>
    </source>
</evidence>
<dbReference type="AlphaFoldDB" id="A0A917HHI2"/>
<reference evidence="3 4" key="1">
    <citation type="journal article" date="2014" name="Int. J. Syst. Evol. Microbiol.">
        <title>Complete genome sequence of Corynebacterium casei LMG S-19264T (=DSM 44701T), isolated from a smear-ripened cheese.</title>
        <authorList>
            <consortium name="US DOE Joint Genome Institute (JGI-PGF)"/>
            <person name="Walter F."/>
            <person name="Albersmeier A."/>
            <person name="Kalinowski J."/>
            <person name="Ruckert C."/>
        </authorList>
    </citation>
    <scope>NUCLEOTIDE SEQUENCE [LARGE SCALE GENOMIC DNA]</scope>
    <source>
        <strain evidence="3 4">CGMCC 1.15286</strain>
    </source>
</reference>
<dbReference type="Pfam" id="PF13411">
    <property type="entry name" value="MerR_1"/>
    <property type="match status" value="1"/>
</dbReference>
<dbReference type="InterPro" id="IPR047057">
    <property type="entry name" value="MerR_fam"/>
</dbReference>
<dbReference type="PRINTS" id="PR00040">
    <property type="entry name" value="HTHMERR"/>
</dbReference>
<feature type="domain" description="HTH merR-type" evidence="2">
    <location>
        <begin position="3"/>
        <end position="72"/>
    </location>
</feature>
<dbReference type="PROSITE" id="PS00552">
    <property type="entry name" value="HTH_MERR_1"/>
    <property type="match status" value="1"/>
</dbReference>
<dbReference type="GO" id="GO:0003700">
    <property type="term" value="F:DNA-binding transcription factor activity"/>
    <property type="evidence" value="ECO:0007669"/>
    <property type="project" value="InterPro"/>
</dbReference>
<evidence type="ECO:0000313" key="4">
    <source>
        <dbReference type="Proteomes" id="UP000600247"/>
    </source>
</evidence>
<keyword evidence="4" id="KW-1185">Reference proteome</keyword>
<proteinExistence type="predicted"/>
<sequence length="137" mass="16000">MPKLAIAEVSHKSGLSYDTIRYYEKIGLIPRAKRKENGQLEFDENVVDRLYFINCLKRTDMPLKEIQQYMNSVNEQDTDSCYAMLKEHKRNIELQVDEINETLKIINYKLDNFERLKNSQHTAALAHANDNGLDALH</sequence>
<keyword evidence="1" id="KW-0238">DNA-binding</keyword>
<dbReference type="Proteomes" id="UP000600247">
    <property type="component" value="Unassembled WGS sequence"/>
</dbReference>
<gene>
    <name evidence="3" type="ORF">GCM10010918_39710</name>
</gene>
<dbReference type="EMBL" id="BMHY01000008">
    <property type="protein sequence ID" value="GGG78806.1"/>
    <property type="molecule type" value="Genomic_DNA"/>
</dbReference>
<dbReference type="PANTHER" id="PTHR30204:SF98">
    <property type="entry name" value="HTH-TYPE TRANSCRIPTIONAL REGULATOR ADHR"/>
    <property type="match status" value="1"/>
</dbReference>
<protein>
    <submittedName>
        <fullName evidence="3">MerR family transcriptional regulator</fullName>
    </submittedName>
</protein>
<dbReference type="PROSITE" id="PS50937">
    <property type="entry name" value="HTH_MERR_2"/>
    <property type="match status" value="1"/>
</dbReference>
<evidence type="ECO:0000313" key="3">
    <source>
        <dbReference type="EMBL" id="GGG78806.1"/>
    </source>
</evidence>
<dbReference type="CDD" id="cd01109">
    <property type="entry name" value="HTH_YyaN"/>
    <property type="match status" value="1"/>
</dbReference>
<name>A0A917HHI2_9BACL</name>
<dbReference type="Gene3D" id="1.10.1660.10">
    <property type="match status" value="1"/>
</dbReference>
<dbReference type="SMART" id="SM00422">
    <property type="entry name" value="HTH_MERR"/>
    <property type="match status" value="1"/>
</dbReference>
<accession>A0A917HHI2</accession>
<dbReference type="GO" id="GO:0003677">
    <property type="term" value="F:DNA binding"/>
    <property type="evidence" value="ECO:0007669"/>
    <property type="project" value="UniProtKB-KW"/>
</dbReference>
<dbReference type="SUPFAM" id="SSF46955">
    <property type="entry name" value="Putative DNA-binding domain"/>
    <property type="match status" value="1"/>
</dbReference>